<dbReference type="InterPro" id="IPR025345">
    <property type="entry name" value="DUF4249"/>
</dbReference>
<keyword evidence="2" id="KW-1185">Reference proteome</keyword>
<accession>A0ABR7TWU0</accession>
<protein>
    <submittedName>
        <fullName evidence="1">DUF4249 domain-containing protein</fullName>
    </submittedName>
</protein>
<dbReference type="EMBL" id="JACVFC010000007">
    <property type="protein sequence ID" value="MBC9934939.1"/>
    <property type="molecule type" value="Genomic_DNA"/>
</dbReference>
<proteinExistence type="predicted"/>
<dbReference type="Pfam" id="PF14054">
    <property type="entry name" value="DUF4249"/>
    <property type="match status" value="1"/>
</dbReference>
<name>A0ABR7TWU0_9BACT</name>
<evidence type="ECO:0000313" key="1">
    <source>
        <dbReference type="EMBL" id="MBC9934939.1"/>
    </source>
</evidence>
<evidence type="ECO:0000313" key="2">
    <source>
        <dbReference type="Proteomes" id="UP000659124"/>
    </source>
</evidence>
<gene>
    <name evidence="1" type="ORF">ICL07_31465</name>
</gene>
<dbReference type="Proteomes" id="UP000659124">
    <property type="component" value="Unassembled WGS sequence"/>
</dbReference>
<reference evidence="1 2" key="1">
    <citation type="submission" date="2020-09" db="EMBL/GenBank/DDBJ databases">
        <title>Genome sequences of type strains of Chitinophaga qingshengii and Chitinophaga varians.</title>
        <authorList>
            <person name="Kittiwongwattana C."/>
        </authorList>
    </citation>
    <scope>NUCLEOTIDE SEQUENCE [LARGE SCALE GENOMIC DNA]</scope>
    <source>
        <strain evidence="1 2">JCM 30026</strain>
    </source>
</reference>
<dbReference type="RefSeq" id="WP_188092034.1">
    <property type="nucleotide sequence ID" value="NZ_JACVFC010000007.1"/>
</dbReference>
<dbReference type="PROSITE" id="PS51257">
    <property type="entry name" value="PROKAR_LIPOPROTEIN"/>
    <property type="match status" value="1"/>
</dbReference>
<sequence>MKKVYMLLICSWLIMACKKQVPIHFPEEASRPVLSLLMEKDSILVARLTRSARAVFANKFPQITDATIQLYEDGQFRENLTMFEKYEYVFYKSTVKVKAGSTYRLVAKIPGYGDLEGSDYIPAPVNVGELSVNPIPGSKGHQSGEIKARISVQIHDKGGERNYYRIRIYIPYYYKDPDGTLYTEKYPTSFTTGNPQDTWFDAKQRDQFFIEDALFDGGSPRFNLVIDRWNKVNEAIVEVTALTADSYKYLYSTAMAEEKNDDPLSEKVVVFNNIKNGYGIVGGMLQQLYSVKP</sequence>
<comment type="caution">
    <text evidence="1">The sequence shown here is derived from an EMBL/GenBank/DDBJ whole genome shotgun (WGS) entry which is preliminary data.</text>
</comment>
<organism evidence="1 2">
    <name type="scientific">Chitinophaga qingshengii</name>
    <dbReference type="NCBI Taxonomy" id="1569794"/>
    <lineage>
        <taxon>Bacteria</taxon>
        <taxon>Pseudomonadati</taxon>
        <taxon>Bacteroidota</taxon>
        <taxon>Chitinophagia</taxon>
        <taxon>Chitinophagales</taxon>
        <taxon>Chitinophagaceae</taxon>
        <taxon>Chitinophaga</taxon>
    </lineage>
</organism>